<dbReference type="GO" id="GO:0016020">
    <property type="term" value="C:membrane"/>
    <property type="evidence" value="ECO:0007669"/>
    <property type="project" value="UniProtKB-SubCell"/>
</dbReference>
<feature type="transmembrane region" description="Helical" evidence="7">
    <location>
        <begin position="247"/>
        <end position="267"/>
    </location>
</feature>
<gene>
    <name evidence="9" type="ORF">RJ641_022774</name>
</gene>
<comment type="subcellular location">
    <subcellularLocation>
        <location evidence="1">Membrane</location>
        <topology evidence="1">Multi-pass membrane protein</topology>
    </subcellularLocation>
</comment>
<dbReference type="AlphaFoldDB" id="A0AAN8YXH5"/>
<feature type="transmembrane region" description="Helical" evidence="7">
    <location>
        <begin position="62"/>
        <end position="84"/>
    </location>
</feature>
<evidence type="ECO:0000256" key="5">
    <source>
        <dbReference type="ARBA" id="ARBA00023136"/>
    </source>
</evidence>
<feature type="transmembrane region" description="Helical" evidence="7">
    <location>
        <begin position="96"/>
        <end position="117"/>
    </location>
</feature>
<proteinExistence type="inferred from homology"/>
<keyword evidence="4 7" id="KW-1133">Transmembrane helix</keyword>
<keyword evidence="10" id="KW-1185">Reference proteome</keyword>
<evidence type="ECO:0000256" key="3">
    <source>
        <dbReference type="ARBA" id="ARBA00022692"/>
    </source>
</evidence>
<accession>A0AAN8YXH5</accession>
<evidence type="ECO:0000256" key="4">
    <source>
        <dbReference type="ARBA" id="ARBA00022989"/>
    </source>
</evidence>
<dbReference type="EMBL" id="JBAMMX010000027">
    <property type="protein sequence ID" value="KAK6913173.1"/>
    <property type="molecule type" value="Genomic_DNA"/>
</dbReference>
<dbReference type="Proteomes" id="UP001370490">
    <property type="component" value="Unassembled WGS sequence"/>
</dbReference>
<organism evidence="9 10">
    <name type="scientific">Dillenia turbinata</name>
    <dbReference type="NCBI Taxonomy" id="194707"/>
    <lineage>
        <taxon>Eukaryota</taxon>
        <taxon>Viridiplantae</taxon>
        <taxon>Streptophyta</taxon>
        <taxon>Embryophyta</taxon>
        <taxon>Tracheophyta</taxon>
        <taxon>Spermatophyta</taxon>
        <taxon>Magnoliopsida</taxon>
        <taxon>eudicotyledons</taxon>
        <taxon>Gunneridae</taxon>
        <taxon>Pentapetalae</taxon>
        <taxon>Dilleniales</taxon>
        <taxon>Dilleniaceae</taxon>
        <taxon>Dillenia</taxon>
    </lineage>
</organism>
<protein>
    <submittedName>
        <fullName evidence="9">Uncharacterized protein</fullName>
    </submittedName>
</protein>
<evidence type="ECO:0000313" key="9">
    <source>
        <dbReference type="EMBL" id="KAK6913173.1"/>
    </source>
</evidence>
<sequence>MGLFPLTITGGGLILIGACEALTCYSSSSSSSTLNHSPSPPSPLSSAPTPTIRPKSKRPTSFVSVITSCLLSFFIILNSFISLSDARKSNDSIGSVIQYEVISVSFLFLLYSILSFLTHFTHLFSLPNPILNVICVFAFFEELLLFFLQRKDTSGIENRYFLLLCVPITVCIVSMILELKNPKAKFPRLACGVGLILQGTWFIQMGFSFYTNVIAHGCSLHEKSRGNYTLKCKGHPEYHRGRAIATLQFNCHLALMVVLIVGAYMVICKKNGYKDDFSRYKPIGAEMQHLQSHVQFTLDSDDEDDGEIKEMDHVDKQKRAMEMGINGHGSRA</sequence>
<feature type="region of interest" description="Disordered" evidence="6">
    <location>
        <begin position="34"/>
        <end position="57"/>
    </location>
</feature>
<keyword evidence="3 7" id="KW-0812">Transmembrane</keyword>
<comment type="similarity">
    <text evidence="2">Belongs to the TMEM45 family.</text>
</comment>
<evidence type="ECO:0000256" key="8">
    <source>
        <dbReference type="SAM" id="SignalP"/>
    </source>
</evidence>
<keyword evidence="8" id="KW-0732">Signal</keyword>
<reference evidence="9 10" key="1">
    <citation type="submission" date="2023-12" db="EMBL/GenBank/DDBJ databases">
        <title>A high-quality genome assembly for Dillenia turbinata (Dilleniales).</title>
        <authorList>
            <person name="Chanderbali A."/>
        </authorList>
    </citation>
    <scope>NUCLEOTIDE SEQUENCE [LARGE SCALE GENOMIC DNA]</scope>
    <source>
        <strain evidence="9">LSX21</strain>
        <tissue evidence="9">Leaf</tissue>
    </source>
</reference>
<evidence type="ECO:0000256" key="2">
    <source>
        <dbReference type="ARBA" id="ARBA00006948"/>
    </source>
</evidence>
<evidence type="ECO:0000313" key="10">
    <source>
        <dbReference type="Proteomes" id="UP001370490"/>
    </source>
</evidence>
<dbReference type="PANTHER" id="PTHR46285">
    <property type="entry name" value="PROTEINASE INHIBITOR I4, SERPIN (DUF716)-RELATED"/>
    <property type="match status" value="1"/>
</dbReference>
<feature type="transmembrane region" description="Helical" evidence="7">
    <location>
        <begin position="160"/>
        <end position="177"/>
    </location>
</feature>
<feature type="chain" id="PRO_5042929360" evidence="8">
    <location>
        <begin position="22"/>
        <end position="332"/>
    </location>
</feature>
<name>A0AAN8YXH5_9MAGN</name>
<evidence type="ECO:0000256" key="1">
    <source>
        <dbReference type="ARBA" id="ARBA00004141"/>
    </source>
</evidence>
<dbReference type="InterPro" id="IPR006904">
    <property type="entry name" value="DUF716"/>
</dbReference>
<keyword evidence="5 7" id="KW-0472">Membrane</keyword>
<comment type="caution">
    <text evidence="9">The sequence shown here is derived from an EMBL/GenBank/DDBJ whole genome shotgun (WGS) entry which is preliminary data.</text>
</comment>
<evidence type="ECO:0000256" key="6">
    <source>
        <dbReference type="SAM" id="MobiDB-lite"/>
    </source>
</evidence>
<feature type="transmembrane region" description="Helical" evidence="7">
    <location>
        <begin position="129"/>
        <end position="148"/>
    </location>
</feature>
<evidence type="ECO:0000256" key="7">
    <source>
        <dbReference type="SAM" id="Phobius"/>
    </source>
</evidence>
<feature type="signal peptide" evidence="8">
    <location>
        <begin position="1"/>
        <end position="21"/>
    </location>
</feature>
<dbReference type="Pfam" id="PF04819">
    <property type="entry name" value="DUF716"/>
    <property type="match status" value="1"/>
</dbReference>
<dbReference type="PANTHER" id="PTHR46285:SF7">
    <property type="entry name" value="OS06G0238900 PROTEIN"/>
    <property type="match status" value="1"/>
</dbReference>